<keyword evidence="2" id="KW-1185">Reference proteome</keyword>
<organism evidence="1 2">
    <name type="scientific">Pseudocohnilembus persalinus</name>
    <name type="common">Ciliate</name>
    <dbReference type="NCBI Taxonomy" id="266149"/>
    <lineage>
        <taxon>Eukaryota</taxon>
        <taxon>Sar</taxon>
        <taxon>Alveolata</taxon>
        <taxon>Ciliophora</taxon>
        <taxon>Intramacronucleata</taxon>
        <taxon>Oligohymenophorea</taxon>
        <taxon>Scuticociliatia</taxon>
        <taxon>Philasterida</taxon>
        <taxon>Pseudocohnilembidae</taxon>
        <taxon>Pseudocohnilembus</taxon>
    </lineage>
</organism>
<dbReference type="InterPro" id="IPR036322">
    <property type="entry name" value="WD40_repeat_dom_sf"/>
</dbReference>
<proteinExistence type="predicted"/>
<dbReference type="Gene3D" id="2.130.10.10">
    <property type="entry name" value="YVTN repeat-like/Quinoprotein amine dehydrogenase"/>
    <property type="match status" value="1"/>
</dbReference>
<dbReference type="Proteomes" id="UP000054937">
    <property type="component" value="Unassembled WGS sequence"/>
</dbReference>
<dbReference type="Pfam" id="PF00400">
    <property type="entry name" value="WD40"/>
    <property type="match status" value="2"/>
</dbReference>
<gene>
    <name evidence="1" type="ORF">PPERSA_04490</name>
</gene>
<dbReference type="SMART" id="SM00320">
    <property type="entry name" value="WD40"/>
    <property type="match status" value="2"/>
</dbReference>
<dbReference type="EMBL" id="LDAU01000107">
    <property type="protein sequence ID" value="KRX05453.1"/>
    <property type="molecule type" value="Genomic_DNA"/>
</dbReference>
<name>A0A0V0QTH4_PSEPJ</name>
<dbReference type="InParanoid" id="A0A0V0QTH4"/>
<dbReference type="AlphaFoldDB" id="A0A0V0QTH4"/>
<sequence>MGVITIYQLKFKKQKLEFKNPSQILGEGQNLLQIIKILQFQAHETQIKQAVTLQNREGQFLITGGQNRNISVWRLNDILPKHIYNEIQLEQNVSQIYQNQNNNQNQNFQKFINNQNFFNNYDVSQIIEGIQPYKIYEKVHTKEITDLEQFNNGIYFASASLDQTVCVFDINKNDQKIISYDINNLSDCLYLEDSQSLLAFNEDSMIQYIGYQE</sequence>
<dbReference type="InterPro" id="IPR001680">
    <property type="entry name" value="WD40_rpt"/>
</dbReference>
<evidence type="ECO:0000313" key="1">
    <source>
        <dbReference type="EMBL" id="KRX05453.1"/>
    </source>
</evidence>
<dbReference type="InterPro" id="IPR015943">
    <property type="entry name" value="WD40/YVTN_repeat-like_dom_sf"/>
</dbReference>
<accession>A0A0V0QTH4</accession>
<comment type="caution">
    <text evidence="1">The sequence shown here is derived from an EMBL/GenBank/DDBJ whole genome shotgun (WGS) entry which is preliminary data.</text>
</comment>
<evidence type="ECO:0000313" key="2">
    <source>
        <dbReference type="Proteomes" id="UP000054937"/>
    </source>
</evidence>
<reference evidence="1 2" key="1">
    <citation type="journal article" date="2015" name="Sci. Rep.">
        <title>Genome of the facultative scuticociliatosis pathogen Pseudocohnilembus persalinus provides insight into its virulence through horizontal gene transfer.</title>
        <authorList>
            <person name="Xiong J."/>
            <person name="Wang G."/>
            <person name="Cheng J."/>
            <person name="Tian M."/>
            <person name="Pan X."/>
            <person name="Warren A."/>
            <person name="Jiang C."/>
            <person name="Yuan D."/>
            <person name="Miao W."/>
        </authorList>
    </citation>
    <scope>NUCLEOTIDE SEQUENCE [LARGE SCALE GENOMIC DNA]</scope>
    <source>
        <strain evidence="1">36N120E</strain>
    </source>
</reference>
<dbReference type="SUPFAM" id="SSF50978">
    <property type="entry name" value="WD40 repeat-like"/>
    <property type="match status" value="1"/>
</dbReference>
<protein>
    <submittedName>
        <fullName evidence="1">WD40-repeat-containing domain</fullName>
    </submittedName>
</protein>